<evidence type="ECO:0000256" key="6">
    <source>
        <dbReference type="SAM" id="Phobius"/>
    </source>
</evidence>
<dbReference type="PANTHER" id="PTHR31042:SF150">
    <property type="entry name" value="OS06G0661900 PROTEIN"/>
    <property type="match status" value="1"/>
</dbReference>
<keyword evidence="2" id="KW-0328">Glycosyltransferase</keyword>
<protein>
    <recommendedName>
        <fullName evidence="8">Glycosyltransferase</fullName>
    </recommendedName>
</protein>
<dbReference type="OMA" id="WPQFIRN"/>
<dbReference type="InterPro" id="IPR044174">
    <property type="entry name" value="BC10-like"/>
</dbReference>
<evidence type="ECO:0000256" key="1">
    <source>
        <dbReference type="ARBA" id="ARBA00004606"/>
    </source>
</evidence>
<dbReference type="PANTHER" id="PTHR31042">
    <property type="entry name" value="CORE-2/I-BRANCHING BETA-1,6-N-ACETYLGLUCOSAMINYLTRANSFERASE FAMILY PROTEIN-RELATED"/>
    <property type="match status" value="1"/>
</dbReference>
<comment type="caution">
    <text evidence="7">The sequence shown here is derived from an EMBL/GenBank/DDBJ whole genome shotgun (WGS) entry which is preliminary data.</text>
</comment>
<evidence type="ECO:0000313" key="7">
    <source>
        <dbReference type="EMBL" id="KZN00357.1"/>
    </source>
</evidence>
<dbReference type="GO" id="GO:0016020">
    <property type="term" value="C:membrane"/>
    <property type="evidence" value="ECO:0007669"/>
    <property type="project" value="UniProtKB-SubCell"/>
</dbReference>
<dbReference type="Gramene" id="KZN00357">
    <property type="protein sequence ID" value="KZN00357"/>
    <property type="gene ID" value="DCAR_009111"/>
</dbReference>
<dbReference type="GO" id="GO:0016757">
    <property type="term" value="F:glycosyltransferase activity"/>
    <property type="evidence" value="ECO:0007669"/>
    <property type="project" value="UniProtKB-KW"/>
</dbReference>
<evidence type="ECO:0008006" key="8">
    <source>
        <dbReference type="Google" id="ProtNLM"/>
    </source>
</evidence>
<reference evidence="7" key="1">
    <citation type="journal article" date="2016" name="Nat. Genet.">
        <title>A high-quality carrot genome assembly provides new insights into carotenoid accumulation and asterid genome evolution.</title>
        <authorList>
            <person name="Iorizzo M."/>
            <person name="Ellison S."/>
            <person name="Senalik D."/>
            <person name="Zeng P."/>
            <person name="Satapoomin P."/>
            <person name="Huang J."/>
            <person name="Bowman M."/>
            <person name="Iovene M."/>
            <person name="Sanseverino W."/>
            <person name="Cavagnaro P."/>
            <person name="Yildiz M."/>
            <person name="Macko-Podgorni A."/>
            <person name="Moranska E."/>
            <person name="Grzebelus E."/>
            <person name="Grzebelus D."/>
            <person name="Ashrafi H."/>
            <person name="Zheng Z."/>
            <person name="Cheng S."/>
            <person name="Spooner D."/>
            <person name="Van Deynze A."/>
            <person name="Simon P."/>
        </authorList>
    </citation>
    <scope>NUCLEOTIDE SEQUENCE [LARGE SCALE GENOMIC DNA]</scope>
    <source>
        <tissue evidence="7">Leaf</tissue>
    </source>
</reference>
<name>A0A165ZS46_DAUCS</name>
<dbReference type="Pfam" id="PF02485">
    <property type="entry name" value="Branch"/>
    <property type="match status" value="1"/>
</dbReference>
<dbReference type="EMBL" id="LNRQ01000003">
    <property type="protein sequence ID" value="KZN00357.1"/>
    <property type="molecule type" value="Genomic_DNA"/>
</dbReference>
<evidence type="ECO:0000256" key="4">
    <source>
        <dbReference type="ARBA" id="ARBA00023136"/>
    </source>
</evidence>
<evidence type="ECO:0000256" key="3">
    <source>
        <dbReference type="ARBA" id="ARBA00022679"/>
    </source>
</evidence>
<keyword evidence="6" id="KW-1133">Transmembrane helix</keyword>
<keyword evidence="6" id="KW-0812">Transmembrane</keyword>
<sequence length="380" mass="44084">MTSGSRYRSHVKRRKWMIVLVCMVGIFLIIVYTYLSKSSVACNLFSSSSCSVEVLPSTPVRELTDEETAAQVVISEILHTPPLQPKIPKVAFMFLTPGPLPFERLWDMFFHGHEDKFTVYVHASREQPVHVSRYFASRNIHSEKVVWGRISMIDAERRLLANALKDPDNQQFVLLSDSCVPLHNFDYVYNFLIFANVSFLDVWEDPGPHGAGRYSEHMLPEVEKKYFRKGSQWFTLKRQHAVLVTADHLYYTKFKHYCRSPDNLIDCEVLIHQPGMEGNRNCYSDEHYLPTLFKMFDPNGITGWSVTFVDWSEMKWHPRSFRAQDVTFELLKTMTSIETSVHITSISESSFLYAEKGIDKTLHMERNEAALLPVWEEVLP</sequence>
<feature type="transmembrane region" description="Helical" evidence="6">
    <location>
        <begin position="16"/>
        <end position="35"/>
    </location>
</feature>
<keyword evidence="4 6" id="KW-0472">Membrane</keyword>
<evidence type="ECO:0000256" key="2">
    <source>
        <dbReference type="ARBA" id="ARBA00022676"/>
    </source>
</evidence>
<comment type="subcellular location">
    <subcellularLocation>
        <location evidence="1">Membrane</location>
        <topology evidence="1">Single-pass type II membrane protein</topology>
    </subcellularLocation>
</comment>
<dbReference type="AlphaFoldDB" id="A0A165ZS46"/>
<dbReference type="InterPro" id="IPR003406">
    <property type="entry name" value="Glyco_trans_14"/>
</dbReference>
<keyword evidence="3" id="KW-0808">Transferase</keyword>
<keyword evidence="5" id="KW-0325">Glycoprotein</keyword>
<accession>A0A165ZS46</accession>
<gene>
    <name evidence="7" type="ORF">DCAR_009111</name>
</gene>
<organism evidence="7">
    <name type="scientific">Daucus carota subsp. sativus</name>
    <name type="common">Carrot</name>
    <dbReference type="NCBI Taxonomy" id="79200"/>
    <lineage>
        <taxon>Eukaryota</taxon>
        <taxon>Viridiplantae</taxon>
        <taxon>Streptophyta</taxon>
        <taxon>Embryophyta</taxon>
        <taxon>Tracheophyta</taxon>
        <taxon>Spermatophyta</taxon>
        <taxon>Magnoliopsida</taxon>
        <taxon>eudicotyledons</taxon>
        <taxon>Gunneridae</taxon>
        <taxon>Pentapetalae</taxon>
        <taxon>asterids</taxon>
        <taxon>campanulids</taxon>
        <taxon>Apiales</taxon>
        <taxon>Apiaceae</taxon>
        <taxon>Apioideae</taxon>
        <taxon>Scandiceae</taxon>
        <taxon>Daucinae</taxon>
        <taxon>Daucus</taxon>
        <taxon>Daucus sect. Daucus</taxon>
    </lineage>
</organism>
<evidence type="ECO:0000256" key="5">
    <source>
        <dbReference type="ARBA" id="ARBA00023180"/>
    </source>
</evidence>
<proteinExistence type="predicted"/>
<dbReference type="STRING" id="79200.A0A165ZS46"/>